<dbReference type="AlphaFoldDB" id="A0A1J9Q9Q3"/>
<dbReference type="EMBL" id="LGTZ01002535">
    <property type="protein sequence ID" value="OJD12911.1"/>
    <property type="molecule type" value="Genomic_DNA"/>
</dbReference>
<evidence type="ECO:0000313" key="1">
    <source>
        <dbReference type="EMBL" id="OJD12911.1"/>
    </source>
</evidence>
<organism evidence="1 2">
    <name type="scientific">Blastomyces percursus</name>
    <dbReference type="NCBI Taxonomy" id="1658174"/>
    <lineage>
        <taxon>Eukaryota</taxon>
        <taxon>Fungi</taxon>
        <taxon>Dikarya</taxon>
        <taxon>Ascomycota</taxon>
        <taxon>Pezizomycotina</taxon>
        <taxon>Eurotiomycetes</taxon>
        <taxon>Eurotiomycetidae</taxon>
        <taxon>Onygenales</taxon>
        <taxon>Ajellomycetaceae</taxon>
        <taxon>Blastomyces</taxon>
    </lineage>
</organism>
<protein>
    <submittedName>
        <fullName evidence="1">Uncharacterized protein</fullName>
    </submittedName>
</protein>
<keyword evidence="2" id="KW-1185">Reference proteome</keyword>
<dbReference type="OrthoDB" id="4207238at2759"/>
<proteinExistence type="predicted"/>
<dbReference type="STRING" id="1658174.A0A1J9Q9Q3"/>
<comment type="caution">
    <text evidence="1">The sequence shown here is derived from an EMBL/GenBank/DDBJ whole genome shotgun (WGS) entry which is preliminary data.</text>
</comment>
<dbReference type="VEuPathDB" id="FungiDB:ACJ73_09277"/>
<reference evidence="1 2" key="1">
    <citation type="submission" date="2015-08" db="EMBL/GenBank/DDBJ databases">
        <title>Emmonsia species relationships and genome sequence.</title>
        <authorList>
            <person name="Cuomo C.A."/>
            <person name="Schwartz I.S."/>
            <person name="Kenyon C."/>
            <person name="De Hoog G.S."/>
            <person name="Govender N.P."/>
            <person name="Botha A."/>
            <person name="Moreno L."/>
            <person name="De Vries M."/>
            <person name="Munoz J.F."/>
            <person name="Stielow J.B."/>
        </authorList>
    </citation>
    <scope>NUCLEOTIDE SEQUENCE [LARGE SCALE GENOMIC DNA]</scope>
    <source>
        <strain evidence="1 2">EI222</strain>
    </source>
</reference>
<sequence>MTPFAIAFALWTEQVGISRVQYQSLLQILRSLDDVALIHELPNGLSTLRKKCRAQFPILPVHATRLPIIAREQLPTLSANEKSLAEKTFRSLWYQDFRALIVALVKSRSFRQKMHIGMAEVVDKPTELWHSDSWGSSVKHTSGEFAKYPNGEPIWPSDFVDYTCERADCACRQVDTKHLGRVLFIGKDRRCESPYFDMTISRIQPILRYNSSLVTNGGVLERLAPPMHPNEIIALDDQHQYIPTDHIVRYVDADVNSKFDVDADGFIINDILPTTGRYFLRRVMRTVSGKLQIRPYCKPTPTRAELEIAAHGRDLLKSVFCGRRVLSLPFQLFIDGFGLYRNMYRSLMGVYLIPALSAAERTKRQNLFTITFGPHGTNFSDTTKALSPSFLQLDCEGVNVHIGGQLTRVVSSCLSFLGDMPQQNSNAGIKGPTAEYSCRSCTIKDINRSDLRFDIVKHGRYHYKLRHLRTDINNAGNKSRMEKLCQKNGISLRECPLFDICPSLNLVTFFPSDPCHSEYSGISKMAHSVLVSSLLSTNGQEQYLRSLQTFPFPRGWGRIQSPITHLESYQLQEHARASVLIPIILRCAMKDDWLQTPVFRMLPIAFGMHDSSAKDLIIGVFASIARSNSILLSQSPRVRNLDEVRNIVIGARQSLQCLLECAARITKPALGSRAASVTNSVTGSIADTLPLQDRADSDLIKEYGVANNCNVLIGEDKHREYKQLVRNTNHRDVEKTLLVQESFRRTVQLVFQGSFDDSESRLTQKIRSISNFAPTVLTSLHCVNDHPADDIDMDLAEVGEPLDSPKHSSINVTHRLPAKNRIDKLSIATANVSKLGSVDPFLMKFRSAYEADWNKPFILEPGPRHLQFYKKATFSFRGDNRRTTVIEGDILEYRESKLGRITTIFTHALDGYNTRSYRSRLFFSVTPVESIAHDKLLDLPLLRNGTADYDVIGLPALNNSSLYVIPVRVGDVASDTLVYDPNETNFLLFCTVLGMFLSFSPRKRSMYMCA</sequence>
<gene>
    <name evidence="1" type="ORF">ACJ73_09277</name>
</gene>
<evidence type="ECO:0000313" key="2">
    <source>
        <dbReference type="Proteomes" id="UP000242791"/>
    </source>
</evidence>
<name>A0A1J9Q9Q3_9EURO</name>
<accession>A0A1J9Q9Q3</accession>
<dbReference type="Proteomes" id="UP000242791">
    <property type="component" value="Unassembled WGS sequence"/>
</dbReference>